<dbReference type="InterPro" id="IPR015915">
    <property type="entry name" value="Kelch-typ_b-propeller"/>
</dbReference>
<evidence type="ECO:0000256" key="2">
    <source>
        <dbReference type="ARBA" id="ARBA00022737"/>
    </source>
</evidence>
<dbReference type="InterPro" id="IPR036047">
    <property type="entry name" value="F-box-like_dom_sf"/>
</dbReference>
<evidence type="ECO:0000313" key="5">
    <source>
        <dbReference type="Proteomes" id="UP000436088"/>
    </source>
</evidence>
<dbReference type="SMART" id="SM00612">
    <property type="entry name" value="Kelch"/>
    <property type="match status" value="2"/>
</dbReference>
<keyword evidence="5" id="KW-1185">Reference proteome</keyword>
<dbReference type="CDD" id="cd22152">
    <property type="entry name" value="F-box_AtAFR-like"/>
    <property type="match status" value="1"/>
</dbReference>
<reference evidence="4" key="1">
    <citation type="submission" date="2019-09" db="EMBL/GenBank/DDBJ databases">
        <title>Draft genome information of white flower Hibiscus syriacus.</title>
        <authorList>
            <person name="Kim Y.-M."/>
        </authorList>
    </citation>
    <scope>NUCLEOTIDE SEQUENCE [LARGE SCALE GENOMIC DNA]</scope>
    <source>
        <strain evidence="4">YM2019G1</strain>
    </source>
</reference>
<dbReference type="Pfam" id="PF00646">
    <property type="entry name" value="F-box"/>
    <property type="match status" value="1"/>
</dbReference>
<dbReference type="SMART" id="SM00256">
    <property type="entry name" value="FBOX"/>
    <property type="match status" value="1"/>
</dbReference>
<evidence type="ECO:0000313" key="4">
    <source>
        <dbReference type="EMBL" id="KAE8672689.1"/>
    </source>
</evidence>
<protein>
    <submittedName>
        <fullName evidence="4">AGD2-like defense response protein 1 isoform 1</fullName>
    </submittedName>
</protein>
<dbReference type="AlphaFoldDB" id="A0A6A2YC69"/>
<dbReference type="Gene3D" id="2.120.10.80">
    <property type="entry name" value="Kelch-type beta propeller"/>
    <property type="match status" value="1"/>
</dbReference>
<keyword evidence="1" id="KW-0880">Kelch repeat</keyword>
<comment type="caution">
    <text evidence="4">The sequence shown here is derived from an EMBL/GenBank/DDBJ whole genome shotgun (WGS) entry which is preliminary data.</text>
</comment>
<sequence length="423" mass="46553">MDWVKSKSSNDSSTGSIRLAVNSKGWCEPLDVSQDGTCKRQLSSSGFEENPRLISSLPDEISYQILARVPRINYLNARLVSRAWKAAITSTELFNKRKELGTTEEWLYILTKVWLVSGCGMLSDPALKLQMLLGLVLGGRMHLRECRFVDVQWVLLMAASVLGGFSRASALRCVWQYNPVLNSWSEVSSMLTVRAYCKTAILNDRLYAIGGVTRGHGGLTPLQSAEVLNPRTGVWSQIPSMPFSKAQVLPTAFLADILKPIATGLTTYRGRLFMPQSLYCWPFFVDVGGEVYDPDVNSWVEMPAGMGDGWPARQGGTKLSIAVDGELYALDLSNFPESVKIKIHVITKDGNSISILQADLQSHVSSPSASSSDSYADAHPESAGPATAIKTVLWRVVATRTKDLIIQEANFSLVSLFNVKKFY</sequence>
<organism evidence="4 5">
    <name type="scientific">Hibiscus syriacus</name>
    <name type="common">Rose of Sharon</name>
    <dbReference type="NCBI Taxonomy" id="106335"/>
    <lineage>
        <taxon>Eukaryota</taxon>
        <taxon>Viridiplantae</taxon>
        <taxon>Streptophyta</taxon>
        <taxon>Embryophyta</taxon>
        <taxon>Tracheophyta</taxon>
        <taxon>Spermatophyta</taxon>
        <taxon>Magnoliopsida</taxon>
        <taxon>eudicotyledons</taxon>
        <taxon>Gunneridae</taxon>
        <taxon>Pentapetalae</taxon>
        <taxon>rosids</taxon>
        <taxon>malvids</taxon>
        <taxon>Malvales</taxon>
        <taxon>Malvaceae</taxon>
        <taxon>Malvoideae</taxon>
        <taxon>Hibiscus</taxon>
    </lineage>
</organism>
<evidence type="ECO:0000259" key="3">
    <source>
        <dbReference type="PROSITE" id="PS50181"/>
    </source>
</evidence>
<dbReference type="SUPFAM" id="SSF81383">
    <property type="entry name" value="F-box domain"/>
    <property type="match status" value="1"/>
</dbReference>
<dbReference type="InterPro" id="IPR001810">
    <property type="entry name" value="F-box_dom"/>
</dbReference>
<dbReference type="PROSITE" id="PS50181">
    <property type="entry name" value="FBOX"/>
    <property type="match status" value="1"/>
</dbReference>
<dbReference type="PANTHER" id="PTHR46344">
    <property type="entry name" value="OS02G0202900 PROTEIN"/>
    <property type="match status" value="1"/>
</dbReference>
<name>A0A6A2YC69_HIBSY</name>
<dbReference type="PANTHER" id="PTHR46344:SF27">
    <property type="entry name" value="KELCH REPEAT SUPERFAMILY PROTEIN"/>
    <property type="match status" value="1"/>
</dbReference>
<dbReference type="SUPFAM" id="SSF117281">
    <property type="entry name" value="Kelch motif"/>
    <property type="match status" value="1"/>
</dbReference>
<evidence type="ECO:0000256" key="1">
    <source>
        <dbReference type="ARBA" id="ARBA00022441"/>
    </source>
</evidence>
<gene>
    <name evidence="4" type="ORF">F3Y22_tig00111835pilonHSYRG00189</name>
</gene>
<dbReference type="InterPro" id="IPR006652">
    <property type="entry name" value="Kelch_1"/>
</dbReference>
<dbReference type="Gene3D" id="1.20.1280.50">
    <property type="match status" value="1"/>
</dbReference>
<feature type="domain" description="F-box" evidence="3">
    <location>
        <begin position="51"/>
        <end position="97"/>
    </location>
</feature>
<dbReference type="EMBL" id="VEPZ02001442">
    <property type="protein sequence ID" value="KAE8672689.1"/>
    <property type="molecule type" value="Genomic_DNA"/>
</dbReference>
<dbReference type="Pfam" id="PF01344">
    <property type="entry name" value="Kelch_1"/>
    <property type="match status" value="2"/>
</dbReference>
<dbReference type="Proteomes" id="UP000436088">
    <property type="component" value="Unassembled WGS sequence"/>
</dbReference>
<proteinExistence type="predicted"/>
<keyword evidence="2" id="KW-0677">Repeat</keyword>
<accession>A0A6A2YC69</accession>